<protein>
    <submittedName>
        <fullName evidence="3">Uncharacterized protein</fullName>
    </submittedName>
</protein>
<dbReference type="EMBL" id="SIRL01000001">
    <property type="protein sequence ID" value="TBN52872.1"/>
    <property type="molecule type" value="Genomic_DNA"/>
</dbReference>
<sequence length="91" mass="9266">MIRVVAVLFWVIAGLNGSAQACTPNASSTFCADGWVAQPLGRVQPDDDPGASAPDEDWTGDGGGQESGFAGDDIYVEGAVTIGAAPEEEPL</sequence>
<accession>A0A238UTC6</accession>
<name>A0A238UTC6_9RHOB</name>
<feature type="signal peptide" evidence="2">
    <location>
        <begin position="1"/>
        <end position="21"/>
    </location>
</feature>
<reference evidence="4 6" key="3">
    <citation type="submission" date="2019-02" db="EMBL/GenBank/DDBJ databases">
        <authorList>
            <person name="Zhang G."/>
        </authorList>
    </citation>
    <scope>NUCLEOTIDE SEQUENCE [LARGE SCALE GENOMIC DNA]</scope>
    <source>
        <strain evidence="4 6">CMB17</strain>
    </source>
</reference>
<keyword evidence="2" id="KW-0732">Signal</keyword>
<reference evidence="3" key="2">
    <citation type="submission" date="2017-06" db="EMBL/GenBank/DDBJ databases">
        <authorList>
            <person name="Kim H.J."/>
            <person name="Triplett B.A."/>
        </authorList>
    </citation>
    <scope>NUCLEOTIDE SEQUENCE [LARGE SCALE GENOMIC DNA]</scope>
    <source>
        <strain evidence="3">DSM 26170</strain>
    </source>
</reference>
<evidence type="ECO:0000313" key="6">
    <source>
        <dbReference type="Proteomes" id="UP000292859"/>
    </source>
</evidence>
<dbReference type="PROSITE" id="PS51257">
    <property type="entry name" value="PROKAR_LIPOPROTEIN"/>
    <property type="match status" value="1"/>
</dbReference>
<organism evidence="3 5">
    <name type="scientific">Paracoccus sediminis</name>
    <dbReference type="NCBI Taxonomy" id="1214787"/>
    <lineage>
        <taxon>Bacteria</taxon>
        <taxon>Pseudomonadati</taxon>
        <taxon>Pseudomonadota</taxon>
        <taxon>Alphaproteobacteria</taxon>
        <taxon>Rhodobacterales</taxon>
        <taxon>Paracoccaceae</taxon>
        <taxon>Paracoccus</taxon>
    </lineage>
</organism>
<dbReference type="RefSeq" id="WP_089386454.1">
    <property type="nucleotide sequence ID" value="NZ_FZNM01000001.1"/>
</dbReference>
<evidence type="ECO:0000256" key="1">
    <source>
        <dbReference type="SAM" id="MobiDB-lite"/>
    </source>
</evidence>
<dbReference type="Proteomes" id="UP000198409">
    <property type="component" value="Unassembled WGS sequence"/>
</dbReference>
<feature type="region of interest" description="Disordered" evidence="1">
    <location>
        <begin position="40"/>
        <end position="71"/>
    </location>
</feature>
<reference evidence="5" key="1">
    <citation type="submission" date="2017-06" db="EMBL/GenBank/DDBJ databases">
        <authorList>
            <person name="Varghese N."/>
            <person name="Submissions S."/>
        </authorList>
    </citation>
    <scope>NUCLEOTIDE SEQUENCE [LARGE SCALE GENOMIC DNA]</scope>
    <source>
        <strain evidence="5">DSM 26170</strain>
    </source>
</reference>
<dbReference type="Proteomes" id="UP000292859">
    <property type="component" value="Unassembled WGS sequence"/>
</dbReference>
<evidence type="ECO:0000256" key="2">
    <source>
        <dbReference type="SAM" id="SignalP"/>
    </source>
</evidence>
<dbReference type="EMBL" id="FZNM01000001">
    <property type="protein sequence ID" value="SNR24947.1"/>
    <property type="molecule type" value="Genomic_DNA"/>
</dbReference>
<dbReference type="AlphaFoldDB" id="A0A238UTC6"/>
<evidence type="ECO:0000313" key="5">
    <source>
        <dbReference type="Proteomes" id="UP000198409"/>
    </source>
</evidence>
<gene>
    <name evidence="4" type="ORF">EYF88_01305</name>
    <name evidence="3" type="ORF">SAMN06265378_101362</name>
</gene>
<feature type="compositionally biased region" description="Acidic residues" evidence="1">
    <location>
        <begin position="46"/>
        <end position="59"/>
    </location>
</feature>
<evidence type="ECO:0000313" key="3">
    <source>
        <dbReference type="EMBL" id="SNR24947.1"/>
    </source>
</evidence>
<evidence type="ECO:0000313" key="4">
    <source>
        <dbReference type="EMBL" id="TBN52872.1"/>
    </source>
</evidence>
<dbReference type="OrthoDB" id="7779057at2"/>
<keyword evidence="6" id="KW-1185">Reference proteome</keyword>
<feature type="chain" id="PRO_5012398805" evidence="2">
    <location>
        <begin position="22"/>
        <end position="91"/>
    </location>
</feature>
<proteinExistence type="predicted"/>